<feature type="region of interest" description="Disordered" evidence="3">
    <location>
        <begin position="23"/>
        <end position="54"/>
    </location>
</feature>
<evidence type="ECO:0000256" key="3">
    <source>
        <dbReference type="SAM" id="MobiDB-lite"/>
    </source>
</evidence>
<gene>
    <name evidence="6" type="ORF">CLV92_105190</name>
</gene>
<dbReference type="GO" id="GO:0030288">
    <property type="term" value="C:outer membrane-bounded periplasmic space"/>
    <property type="evidence" value="ECO:0007669"/>
    <property type="project" value="TreeGrafter"/>
</dbReference>
<dbReference type="AlphaFoldDB" id="A0A2S6IPF7"/>
<reference evidence="6 7" key="1">
    <citation type="submission" date="2018-02" db="EMBL/GenBank/DDBJ databases">
        <title>Genomic Encyclopedia of Archaeal and Bacterial Type Strains, Phase II (KMG-II): from individual species to whole genera.</title>
        <authorList>
            <person name="Goeker M."/>
        </authorList>
    </citation>
    <scope>NUCLEOTIDE SEQUENCE [LARGE SCALE GENOMIC DNA]</scope>
    <source>
        <strain evidence="6 7">DSM 22857</strain>
    </source>
</reference>
<dbReference type="Proteomes" id="UP000239485">
    <property type="component" value="Unassembled WGS sequence"/>
</dbReference>
<dbReference type="Gene3D" id="3.40.50.2300">
    <property type="match status" value="2"/>
</dbReference>
<proteinExistence type="predicted"/>
<feature type="domain" description="Periplasmic binding protein" evidence="5">
    <location>
        <begin position="54"/>
        <end position="313"/>
    </location>
</feature>
<dbReference type="OrthoDB" id="9773673at2"/>
<feature type="chain" id="PRO_5038655576" evidence="4">
    <location>
        <begin position="22"/>
        <end position="373"/>
    </location>
</feature>
<evidence type="ECO:0000259" key="5">
    <source>
        <dbReference type="Pfam" id="PF13407"/>
    </source>
</evidence>
<evidence type="ECO:0000256" key="1">
    <source>
        <dbReference type="ARBA" id="ARBA00004196"/>
    </source>
</evidence>
<dbReference type="EMBL" id="PTJD01000005">
    <property type="protein sequence ID" value="PPK96088.1"/>
    <property type="molecule type" value="Genomic_DNA"/>
</dbReference>
<comment type="caution">
    <text evidence="6">The sequence shown here is derived from an EMBL/GenBank/DDBJ whole genome shotgun (WGS) entry which is preliminary data.</text>
</comment>
<dbReference type="InterPro" id="IPR028082">
    <property type="entry name" value="Peripla_BP_I"/>
</dbReference>
<dbReference type="PANTHER" id="PTHR30036:SF1">
    <property type="entry name" value="D-XYLOSE-BINDING PERIPLASMIC PROTEIN"/>
    <property type="match status" value="1"/>
</dbReference>
<accession>A0A2S6IPF7</accession>
<dbReference type="InterPro" id="IPR050555">
    <property type="entry name" value="Bact_Solute-Bind_Prot2"/>
</dbReference>
<dbReference type="RefSeq" id="WP_104432460.1">
    <property type="nucleotide sequence ID" value="NZ_PTJD01000005.1"/>
</dbReference>
<dbReference type="GO" id="GO:0030246">
    <property type="term" value="F:carbohydrate binding"/>
    <property type="evidence" value="ECO:0007669"/>
    <property type="project" value="TreeGrafter"/>
</dbReference>
<name>A0A2S6IPF7_9ACTN</name>
<dbReference type="PANTHER" id="PTHR30036">
    <property type="entry name" value="D-XYLOSE-BINDING PERIPLASMIC PROTEIN"/>
    <property type="match status" value="1"/>
</dbReference>
<evidence type="ECO:0000256" key="4">
    <source>
        <dbReference type="SAM" id="SignalP"/>
    </source>
</evidence>
<sequence length="373" mass="38174">MRVRSSALLAAGVAGVLLTSACGGDSSTPGSAGETPAAGGETSATGGGSGAPEVGVILPDTESSVRWESFDRPALEKAFEDAGVTADIQNAQGDASRMQTIADQMITQGVKVLAIVNLDSNSGAAIQQKAKAAGVQTIDYDRLTLGGTADYYISFDNTKVGELQGEGLAKCLGDKPAKIAYLNGSPDDNNATLFSKGAHSVLDPMTQYTKVAEQAVPEWDNQQAATIFEQMLTQQGGQIDGVLAANDGLGNAAISILAKNGRAGQVPVTGQDATEQGLQNILGGQQCMTVYKPVGEEAAALADVAIALAKGEKPETTGTVEDAEGGRDVNAILLEPQAIFRDNVKTVVDDGFVKASDICTGDYAAACTELGIS</sequence>
<keyword evidence="2 4" id="KW-0732">Signal</keyword>
<dbReference type="SUPFAM" id="SSF53822">
    <property type="entry name" value="Periplasmic binding protein-like I"/>
    <property type="match status" value="1"/>
</dbReference>
<comment type="subcellular location">
    <subcellularLocation>
        <location evidence="1">Cell envelope</location>
    </subcellularLocation>
</comment>
<evidence type="ECO:0000313" key="7">
    <source>
        <dbReference type="Proteomes" id="UP000239485"/>
    </source>
</evidence>
<dbReference type="InterPro" id="IPR025997">
    <property type="entry name" value="SBP_2_dom"/>
</dbReference>
<evidence type="ECO:0000256" key="2">
    <source>
        <dbReference type="ARBA" id="ARBA00022729"/>
    </source>
</evidence>
<dbReference type="Pfam" id="PF13407">
    <property type="entry name" value="Peripla_BP_4"/>
    <property type="match status" value="1"/>
</dbReference>
<dbReference type="PROSITE" id="PS51257">
    <property type="entry name" value="PROKAR_LIPOPROTEIN"/>
    <property type="match status" value="1"/>
</dbReference>
<keyword evidence="7" id="KW-1185">Reference proteome</keyword>
<feature type="compositionally biased region" description="Low complexity" evidence="3">
    <location>
        <begin position="29"/>
        <end position="44"/>
    </location>
</feature>
<feature type="signal peptide" evidence="4">
    <location>
        <begin position="1"/>
        <end position="21"/>
    </location>
</feature>
<evidence type="ECO:0000313" key="6">
    <source>
        <dbReference type="EMBL" id="PPK96088.1"/>
    </source>
</evidence>
<protein>
    <submittedName>
        <fullName evidence="6">D-xylose transport system substrate-binding protein</fullName>
    </submittedName>
</protein>
<organism evidence="6 7">
    <name type="scientific">Kineococcus xinjiangensis</name>
    <dbReference type="NCBI Taxonomy" id="512762"/>
    <lineage>
        <taxon>Bacteria</taxon>
        <taxon>Bacillati</taxon>
        <taxon>Actinomycetota</taxon>
        <taxon>Actinomycetes</taxon>
        <taxon>Kineosporiales</taxon>
        <taxon>Kineosporiaceae</taxon>
        <taxon>Kineococcus</taxon>
    </lineage>
</organism>